<name>A0ABZ1AQK1_AROEV</name>
<dbReference type="Proteomes" id="UP001626593">
    <property type="component" value="Chromosome"/>
</dbReference>
<dbReference type="RefSeq" id="WP_407280495.1">
    <property type="nucleotide sequence ID" value="NZ_CP141259.1"/>
</dbReference>
<evidence type="ECO:0000313" key="3">
    <source>
        <dbReference type="EMBL" id="WRL48151.1"/>
    </source>
</evidence>
<dbReference type="SUPFAM" id="SSF56349">
    <property type="entry name" value="DNA breaking-rejoining enzymes"/>
    <property type="match status" value="1"/>
</dbReference>
<dbReference type="InterPro" id="IPR011010">
    <property type="entry name" value="DNA_brk_join_enz"/>
</dbReference>
<evidence type="ECO:0000256" key="1">
    <source>
        <dbReference type="ARBA" id="ARBA00023172"/>
    </source>
</evidence>
<gene>
    <name evidence="3" type="ORF">U5817_08940</name>
</gene>
<evidence type="ECO:0000313" key="4">
    <source>
        <dbReference type="Proteomes" id="UP001626593"/>
    </source>
</evidence>
<dbReference type="PROSITE" id="PS51898">
    <property type="entry name" value="TYR_RECOMBINASE"/>
    <property type="match status" value="1"/>
</dbReference>
<keyword evidence="4" id="KW-1185">Reference proteome</keyword>
<dbReference type="InterPro" id="IPR002104">
    <property type="entry name" value="Integrase_catalytic"/>
</dbReference>
<feature type="domain" description="Tyr recombinase" evidence="2">
    <location>
        <begin position="173"/>
        <end position="370"/>
    </location>
</feature>
<reference evidence="3 4" key="1">
    <citation type="submission" date="2023-12" db="EMBL/GenBank/DDBJ databases">
        <title>A. evansii MAY27, complete genome.</title>
        <authorList>
            <person name="Wang Y."/>
        </authorList>
    </citation>
    <scope>NUCLEOTIDE SEQUENCE [LARGE SCALE GENOMIC DNA]</scope>
    <source>
        <strain evidence="3 4">MAY27</strain>
    </source>
</reference>
<accession>A0ABZ1AQK1</accession>
<dbReference type="Gene3D" id="1.10.443.10">
    <property type="entry name" value="Intergrase catalytic core"/>
    <property type="match status" value="1"/>
</dbReference>
<dbReference type="Pfam" id="PF00589">
    <property type="entry name" value="Phage_integrase"/>
    <property type="match status" value="1"/>
</dbReference>
<dbReference type="InterPro" id="IPR013762">
    <property type="entry name" value="Integrase-like_cat_sf"/>
</dbReference>
<evidence type="ECO:0000259" key="2">
    <source>
        <dbReference type="PROSITE" id="PS51898"/>
    </source>
</evidence>
<keyword evidence="1" id="KW-0233">DNA recombination</keyword>
<proteinExistence type="predicted"/>
<dbReference type="EMBL" id="CP141259">
    <property type="protein sequence ID" value="WRL48151.1"/>
    <property type="molecule type" value="Genomic_DNA"/>
</dbReference>
<protein>
    <submittedName>
        <fullName evidence="3">Tyrosine-type recombinase/integrase</fullName>
    </submittedName>
</protein>
<sequence>MGKRSSGLNQAPDGTWIVDKRVLGQRIYKRTGSSDRKIAEAYLVQQEVEIRRGALLGERRTRIFREAALRYVEENAHKRGIVREIIAIKQADPFIGTLPIDAIYNETLAVMKKALATKGAKKKTGLKARSINIILGTVSRVLTQCARRWRDENGLTWLSEAPIIDPVPETDKRKPYPLSWAEQKLLLSELEPNAADLVLFLLNSGAREQEACKLEWDWEIAVPELDTSVFVVPAEFGGRDGTGGVKNGEDRLIVMNSVARSIIDGRRGKHKRFVFASPRVKDAPLYRLNNSGWRRARARAAARYRDEVGTEPPAGFAHVRVHDLKHTLGRRLRAVGVGFETRQVLLGHSNGSVTTHYSAAEIRELITAAEQVCFSHTDAPTLTLIVSNAKSRKSHARKLTGAA</sequence>
<organism evidence="3 4">
    <name type="scientific">Aromatoleum evansii</name>
    <name type="common">Azoarcus evansii</name>
    <dbReference type="NCBI Taxonomy" id="59406"/>
    <lineage>
        <taxon>Bacteria</taxon>
        <taxon>Pseudomonadati</taxon>
        <taxon>Pseudomonadota</taxon>
        <taxon>Betaproteobacteria</taxon>
        <taxon>Rhodocyclales</taxon>
        <taxon>Rhodocyclaceae</taxon>
        <taxon>Aromatoleum</taxon>
    </lineage>
</organism>